<name>A0A937K6A0_9CLOT</name>
<dbReference type="RefSeq" id="WP_202768950.1">
    <property type="nucleotide sequence ID" value="NZ_JAESWA010000025.1"/>
</dbReference>
<dbReference type="PANTHER" id="PTHR34818:SF1">
    <property type="entry name" value="PROTEIN BLI-3"/>
    <property type="match status" value="1"/>
</dbReference>
<dbReference type="Proteomes" id="UP000623681">
    <property type="component" value="Unassembled WGS sequence"/>
</dbReference>
<evidence type="ECO:0000259" key="1">
    <source>
        <dbReference type="Pfam" id="PF16242"/>
    </source>
</evidence>
<reference evidence="2" key="1">
    <citation type="submission" date="2021-01" db="EMBL/GenBank/DDBJ databases">
        <title>Genome public.</title>
        <authorList>
            <person name="Liu C."/>
            <person name="Sun Q."/>
        </authorList>
    </citation>
    <scope>NUCLEOTIDE SEQUENCE</scope>
    <source>
        <strain evidence="2">YIM B02565</strain>
    </source>
</reference>
<evidence type="ECO:0000313" key="3">
    <source>
        <dbReference type="Proteomes" id="UP000623681"/>
    </source>
</evidence>
<feature type="domain" description="General stress protein FMN-binding split barrel" evidence="1">
    <location>
        <begin position="7"/>
        <end position="131"/>
    </location>
</feature>
<keyword evidence="3" id="KW-1185">Reference proteome</keyword>
<evidence type="ECO:0000313" key="2">
    <source>
        <dbReference type="EMBL" id="MBL4933508.1"/>
    </source>
</evidence>
<dbReference type="Pfam" id="PF16242">
    <property type="entry name" value="Pyrid_ox_like"/>
    <property type="match status" value="1"/>
</dbReference>
<gene>
    <name evidence="2" type="ORF">JK634_17080</name>
</gene>
<dbReference type="SUPFAM" id="SSF50475">
    <property type="entry name" value="FMN-binding split barrel"/>
    <property type="match status" value="1"/>
</dbReference>
<dbReference type="PANTHER" id="PTHR34818">
    <property type="entry name" value="PROTEIN BLI-3"/>
    <property type="match status" value="1"/>
</dbReference>
<dbReference type="EMBL" id="JAESWA010000025">
    <property type="protein sequence ID" value="MBL4933508.1"/>
    <property type="molecule type" value="Genomic_DNA"/>
</dbReference>
<organism evidence="2 3">
    <name type="scientific">Clostridium paridis</name>
    <dbReference type="NCBI Taxonomy" id="2803863"/>
    <lineage>
        <taxon>Bacteria</taxon>
        <taxon>Bacillati</taxon>
        <taxon>Bacillota</taxon>
        <taxon>Clostridia</taxon>
        <taxon>Eubacteriales</taxon>
        <taxon>Clostridiaceae</taxon>
        <taxon>Clostridium</taxon>
    </lineage>
</organism>
<dbReference type="InterPro" id="IPR038725">
    <property type="entry name" value="YdaG_split_barrel_FMN-bd"/>
</dbReference>
<proteinExistence type="predicted"/>
<protein>
    <submittedName>
        <fullName evidence="2">Pyridoxamine 5'-phosphate oxidase family protein</fullName>
    </submittedName>
</protein>
<accession>A0A937K6A0</accession>
<comment type="caution">
    <text evidence="2">The sequence shown here is derived from an EMBL/GenBank/DDBJ whole genome shotgun (WGS) entry which is preliminary data.</text>
</comment>
<sequence>MSNEEIIKKSIELMDSCNIAMVGSNGDDGFPNIKAMIKIETEGLSKIWFSTNTSNKRVAQFRKDPKACVYFTDLEKWTGLMLVGNIEVLEDPKTKERFWSDGCEVYYPLGVTDPDYCILCFTAKWGNYYKSLINTTFEL</sequence>
<dbReference type="InterPro" id="IPR012349">
    <property type="entry name" value="Split_barrel_FMN-bd"/>
</dbReference>
<dbReference type="Gene3D" id="2.30.110.10">
    <property type="entry name" value="Electron Transport, Fmn-binding Protein, Chain A"/>
    <property type="match status" value="1"/>
</dbReference>
<dbReference type="AlphaFoldDB" id="A0A937K6A0"/>
<dbReference type="InterPro" id="IPR052917">
    <property type="entry name" value="Stress-Dev_Protein"/>
</dbReference>